<protein>
    <submittedName>
        <fullName evidence="2">Uncharacterized protein</fullName>
    </submittedName>
</protein>
<dbReference type="Proteomes" id="UP000799439">
    <property type="component" value="Unassembled WGS sequence"/>
</dbReference>
<name>A0A9P4J8R2_9PEZI</name>
<feature type="region of interest" description="Disordered" evidence="1">
    <location>
        <begin position="233"/>
        <end position="281"/>
    </location>
</feature>
<reference evidence="2" key="1">
    <citation type="journal article" date="2020" name="Stud. Mycol.">
        <title>101 Dothideomycetes genomes: a test case for predicting lifestyles and emergence of pathogens.</title>
        <authorList>
            <person name="Haridas S."/>
            <person name="Albert R."/>
            <person name="Binder M."/>
            <person name="Bloem J."/>
            <person name="Labutti K."/>
            <person name="Salamov A."/>
            <person name="Andreopoulos B."/>
            <person name="Baker S."/>
            <person name="Barry K."/>
            <person name="Bills G."/>
            <person name="Bluhm B."/>
            <person name="Cannon C."/>
            <person name="Castanera R."/>
            <person name="Culley D."/>
            <person name="Daum C."/>
            <person name="Ezra D."/>
            <person name="Gonzalez J."/>
            <person name="Henrissat B."/>
            <person name="Kuo A."/>
            <person name="Liang C."/>
            <person name="Lipzen A."/>
            <person name="Lutzoni F."/>
            <person name="Magnuson J."/>
            <person name="Mondo S."/>
            <person name="Nolan M."/>
            <person name="Ohm R."/>
            <person name="Pangilinan J."/>
            <person name="Park H.-J."/>
            <person name="Ramirez L."/>
            <person name="Alfaro M."/>
            <person name="Sun H."/>
            <person name="Tritt A."/>
            <person name="Yoshinaga Y."/>
            <person name="Zwiers L.-H."/>
            <person name="Turgeon B."/>
            <person name="Goodwin S."/>
            <person name="Spatafora J."/>
            <person name="Crous P."/>
            <person name="Grigoriev I."/>
        </authorList>
    </citation>
    <scope>NUCLEOTIDE SEQUENCE</scope>
    <source>
        <strain evidence="2">CBS 260.36</strain>
    </source>
</reference>
<evidence type="ECO:0000256" key="1">
    <source>
        <dbReference type="SAM" id="MobiDB-lite"/>
    </source>
</evidence>
<keyword evidence="3" id="KW-1185">Reference proteome</keyword>
<feature type="compositionally biased region" description="Polar residues" evidence="1">
    <location>
        <begin position="325"/>
        <end position="334"/>
    </location>
</feature>
<feature type="compositionally biased region" description="Acidic residues" evidence="1">
    <location>
        <begin position="310"/>
        <end position="321"/>
    </location>
</feature>
<gene>
    <name evidence="2" type="ORF">K461DRAFT_277504</name>
</gene>
<evidence type="ECO:0000313" key="2">
    <source>
        <dbReference type="EMBL" id="KAF2154384.1"/>
    </source>
</evidence>
<dbReference type="AlphaFoldDB" id="A0A9P4J8R2"/>
<feature type="region of interest" description="Disordered" evidence="1">
    <location>
        <begin position="303"/>
        <end position="343"/>
    </location>
</feature>
<feature type="compositionally biased region" description="Acidic residues" evidence="1">
    <location>
        <begin position="248"/>
        <end position="279"/>
    </location>
</feature>
<comment type="caution">
    <text evidence="2">The sequence shown here is derived from an EMBL/GenBank/DDBJ whole genome shotgun (WGS) entry which is preliminary data.</text>
</comment>
<evidence type="ECO:0000313" key="3">
    <source>
        <dbReference type="Proteomes" id="UP000799439"/>
    </source>
</evidence>
<sequence>MADSAGQGEVGLSGVRVRIEGDDMQDPTSSLAIRAQPNKRIRKQQSTTSLASRTSRSKRLRPNISRNSSATSVTSRPSASRNNSTLSVKHLLNGPHDDVAVTSGDEADSVMEVPTSIVKSVISSGIVDETLNARPDWAVRHRIYLDSELLSTTTSTQRPGYHKFQDILLREQIEIRLHTSHSGHDAHFATRHATLRFWRNDGTLAEKWMDKDMGGEQEHEFAMENMNDWTILHLSMGGDSDGEKSSESEDQDVSMEQTDTDQIDDSAITDEDADADADNDTVLPTMDIISHYVSDYNDARNIASAPGINSDDEEEAEDDDASPNLPEQKQTITSDPRRPSLIRQNSTPVYHWVEERRRSLEHQLREFFHCATTTCANNGGTCFALTPTQHLPVRRKDLTDWSQQIAHAHRSIAATTLHLAAKLVDDRTLAEDRQLADEGRERDDEDDLGQVLVADPLLASLRPAGKDAEPADVEALD</sequence>
<accession>A0A9P4J8R2</accession>
<feature type="compositionally biased region" description="Polar residues" evidence="1">
    <location>
        <begin position="64"/>
        <end position="83"/>
    </location>
</feature>
<dbReference type="EMBL" id="ML996084">
    <property type="protein sequence ID" value="KAF2154384.1"/>
    <property type="molecule type" value="Genomic_DNA"/>
</dbReference>
<proteinExistence type="predicted"/>
<dbReference type="OrthoDB" id="3905353at2759"/>
<organism evidence="2 3">
    <name type="scientific">Myriangium duriaei CBS 260.36</name>
    <dbReference type="NCBI Taxonomy" id="1168546"/>
    <lineage>
        <taxon>Eukaryota</taxon>
        <taxon>Fungi</taxon>
        <taxon>Dikarya</taxon>
        <taxon>Ascomycota</taxon>
        <taxon>Pezizomycotina</taxon>
        <taxon>Dothideomycetes</taxon>
        <taxon>Dothideomycetidae</taxon>
        <taxon>Myriangiales</taxon>
        <taxon>Myriangiaceae</taxon>
        <taxon>Myriangium</taxon>
    </lineage>
</organism>
<feature type="region of interest" description="Disordered" evidence="1">
    <location>
        <begin position="1"/>
        <end position="83"/>
    </location>
</feature>